<dbReference type="InterPro" id="IPR058039">
    <property type="entry name" value="At3g05675-like_ankyrin"/>
</dbReference>
<proteinExistence type="predicted"/>
<evidence type="ECO:0000256" key="4">
    <source>
        <dbReference type="SAM" id="MobiDB-lite"/>
    </source>
</evidence>
<keyword evidence="6" id="KW-1185">Reference proteome</keyword>
<dbReference type="eggNOG" id="ENOG502QV9R">
    <property type="taxonomic scope" value="Eukaryota"/>
</dbReference>
<dbReference type="GO" id="GO:0016567">
    <property type="term" value="P:protein ubiquitination"/>
    <property type="evidence" value="ECO:0007669"/>
    <property type="project" value="UniProtKB-UniPathway"/>
</dbReference>
<dbReference type="UniPathway" id="UPA00143"/>
<comment type="function">
    <text evidence="1">May act as a substrate-specific adapter of an E3 ubiquitin-protein ligase complex (CUL3-RBX1-BTB) which mediates the ubiquitination and subsequent proteasomal degradation of target proteins.</text>
</comment>
<evidence type="ECO:0000256" key="1">
    <source>
        <dbReference type="ARBA" id="ARBA00002668"/>
    </source>
</evidence>
<name>A0A1U8B337_NELNU</name>
<gene>
    <name evidence="7" type="primary">LOC104606756</name>
</gene>
<reference evidence="7" key="1">
    <citation type="submission" date="2025-08" db="UniProtKB">
        <authorList>
            <consortium name="RefSeq"/>
        </authorList>
    </citation>
    <scope>IDENTIFICATION</scope>
</reference>
<dbReference type="FunCoup" id="A0A1U8B337">
    <property type="interactions" value="1650"/>
</dbReference>
<dbReference type="OrthoDB" id="671361at2759"/>
<keyword evidence="3" id="KW-0833">Ubl conjugation pathway</keyword>
<dbReference type="AlphaFoldDB" id="A0A1U8B337"/>
<organism evidence="6 7">
    <name type="scientific">Nelumbo nucifera</name>
    <name type="common">Sacred lotus</name>
    <dbReference type="NCBI Taxonomy" id="4432"/>
    <lineage>
        <taxon>Eukaryota</taxon>
        <taxon>Viridiplantae</taxon>
        <taxon>Streptophyta</taxon>
        <taxon>Embryophyta</taxon>
        <taxon>Tracheophyta</taxon>
        <taxon>Spermatophyta</taxon>
        <taxon>Magnoliopsida</taxon>
        <taxon>Proteales</taxon>
        <taxon>Nelumbonaceae</taxon>
        <taxon>Nelumbo</taxon>
    </lineage>
</organism>
<dbReference type="InParanoid" id="A0A1U8B337"/>
<sequence>MAAPGHRRTLSRRDSRGFRRSWCCSFGIPPESPENLSCAPSKTTHKSEILSKSGNSFPNSPQSSKSGLGLVGLIDRRRILSPGRVSPIDSDNAPDPVRDIVPDTASVGDNGTQLGSETFRSTDEKLVAPEVSEAYQTPALDRSLSTGTKAESCSPVFDVRLSLKGKNGGCLVLELDSEVLSANSSVFADLISDCRRGSGSRAAAKLCRIEVPDVENLTVFRETIELMFLDDITRRLLKMGVSRSIDVLEVSAGIVFTKGVLSCLKYLEAVPWSEDEEEKLKRLFTKFSFDNATAREVLGRLYPLEQVDSEQHLAMQLIWSVTNGADAGARNELKSLVKGLLSKSSVYEKETELNKDDLYVVCQSCIGSLVGLFEEASDSVTEKPSKEDNGKPLIERVSRQVDNINWLLEILLERQMAEEFVDVWADQGELLRMHELVSPMIRYELSRISACIFIALGRGKLHCRSEARCAVLQAWFGPMLVDFGWLQRCRKGLEVKTLEEAMGQALLTLPLKQQHSLFMEWFRCFSRHGSECPNLGKAFQIWWRRCFLRAPEIRTVESR</sequence>
<feature type="region of interest" description="Disordered" evidence="4">
    <location>
        <begin position="49"/>
        <end position="68"/>
    </location>
</feature>
<evidence type="ECO:0000259" key="5">
    <source>
        <dbReference type="Pfam" id="PF25553"/>
    </source>
</evidence>
<protein>
    <submittedName>
        <fullName evidence="7">BTB/POZ domain-containing protein At2g13690</fullName>
    </submittedName>
</protein>
<dbReference type="PANTHER" id="PTHR31060">
    <property type="entry name" value="OSJNBA0011J08.25 PROTEIN-RELATED"/>
    <property type="match status" value="1"/>
</dbReference>
<evidence type="ECO:0000256" key="2">
    <source>
        <dbReference type="ARBA" id="ARBA00004906"/>
    </source>
</evidence>
<dbReference type="RefSeq" id="XP_010270422.1">
    <property type="nucleotide sequence ID" value="XM_010272120.2"/>
</dbReference>
<dbReference type="PANTHER" id="PTHR31060:SF33">
    <property type="entry name" value="OS04G0278000 PROTEIN"/>
    <property type="match status" value="1"/>
</dbReference>
<dbReference type="Proteomes" id="UP000189703">
    <property type="component" value="Unplaced"/>
</dbReference>
<dbReference type="GeneID" id="104606756"/>
<comment type="pathway">
    <text evidence="2">Protein modification; protein ubiquitination.</text>
</comment>
<evidence type="ECO:0000256" key="3">
    <source>
        <dbReference type="ARBA" id="ARBA00022786"/>
    </source>
</evidence>
<feature type="compositionally biased region" description="Polar residues" evidence="4">
    <location>
        <begin position="50"/>
        <end position="66"/>
    </location>
</feature>
<dbReference type="InterPro" id="IPR038920">
    <property type="entry name" value="At3g05675-like"/>
</dbReference>
<feature type="domain" description="At3g05675-like ankyrin-like" evidence="5">
    <location>
        <begin position="307"/>
        <end position="549"/>
    </location>
</feature>
<dbReference type="KEGG" id="nnu:104606756"/>
<accession>A0A1U8B337</accession>
<evidence type="ECO:0000313" key="7">
    <source>
        <dbReference type="RefSeq" id="XP_010270422.1"/>
    </source>
</evidence>
<evidence type="ECO:0000313" key="6">
    <source>
        <dbReference type="Proteomes" id="UP000189703"/>
    </source>
</evidence>
<dbReference type="OMA" id="IMIDREI"/>
<dbReference type="Pfam" id="PF25553">
    <property type="entry name" value="BTB-POZ_ANK-like"/>
    <property type="match status" value="1"/>
</dbReference>